<dbReference type="Proteomes" id="UP001239111">
    <property type="component" value="Chromosome 3"/>
</dbReference>
<keyword evidence="2" id="KW-1185">Reference proteome</keyword>
<accession>A0ACC2NGU6</accession>
<name>A0ACC2NGU6_9HYME</name>
<gene>
    <name evidence="1" type="ORF">QAD02_001677</name>
</gene>
<organism evidence="1 2">
    <name type="scientific">Eretmocerus hayati</name>
    <dbReference type="NCBI Taxonomy" id="131215"/>
    <lineage>
        <taxon>Eukaryota</taxon>
        <taxon>Metazoa</taxon>
        <taxon>Ecdysozoa</taxon>
        <taxon>Arthropoda</taxon>
        <taxon>Hexapoda</taxon>
        <taxon>Insecta</taxon>
        <taxon>Pterygota</taxon>
        <taxon>Neoptera</taxon>
        <taxon>Endopterygota</taxon>
        <taxon>Hymenoptera</taxon>
        <taxon>Apocrita</taxon>
        <taxon>Proctotrupomorpha</taxon>
        <taxon>Chalcidoidea</taxon>
        <taxon>Aphelinidae</taxon>
        <taxon>Aphelininae</taxon>
        <taxon>Eretmocerus</taxon>
    </lineage>
</organism>
<comment type="caution">
    <text evidence="1">The sequence shown here is derived from an EMBL/GenBank/DDBJ whole genome shotgun (WGS) entry which is preliminary data.</text>
</comment>
<protein>
    <submittedName>
        <fullName evidence="1">Uncharacterized protein</fullName>
    </submittedName>
</protein>
<reference evidence="1" key="1">
    <citation type="submission" date="2023-04" db="EMBL/GenBank/DDBJ databases">
        <title>A chromosome-level genome assembly of the parasitoid wasp Eretmocerus hayati.</title>
        <authorList>
            <person name="Zhong Y."/>
            <person name="Liu S."/>
            <person name="Liu Y."/>
        </authorList>
    </citation>
    <scope>NUCLEOTIDE SEQUENCE</scope>
    <source>
        <strain evidence="1">ZJU_SS_LIU_2023</strain>
    </source>
</reference>
<evidence type="ECO:0000313" key="1">
    <source>
        <dbReference type="EMBL" id="KAJ8670418.1"/>
    </source>
</evidence>
<evidence type="ECO:0000313" key="2">
    <source>
        <dbReference type="Proteomes" id="UP001239111"/>
    </source>
</evidence>
<sequence>MFHNKAYLALAALLIVASVAMAKEVVQKDQATQTSDDGMEPLESKESDESVKSTKDSKESKETMVSPTVPEEKKEYYPLKWTKIDFKQVIDNERLFKKYKSCLMTDNAKGCPRDIMEVKRIIPEAVDNLCAKCLPEHIEKLRTGIEYFCQKRRADYDEIKKAKDPNGEFYQKVEKTFGKINC</sequence>
<dbReference type="EMBL" id="CM056743">
    <property type="protein sequence ID" value="KAJ8670418.1"/>
    <property type="molecule type" value="Genomic_DNA"/>
</dbReference>
<proteinExistence type="predicted"/>